<reference evidence="1" key="1">
    <citation type="journal article" date="2021" name="Proc. Natl. Acad. Sci. U.S.A.">
        <title>A Catalog of Tens of Thousands of Viruses from Human Metagenomes Reveals Hidden Associations with Chronic Diseases.</title>
        <authorList>
            <person name="Tisza M.J."/>
            <person name="Buck C.B."/>
        </authorList>
    </citation>
    <scope>NUCLEOTIDE SEQUENCE</scope>
    <source>
        <strain evidence="1">CtFn287</strain>
    </source>
</reference>
<sequence>MDKGELLKKIKALADNGTGGEKVNATKMLAVLMKKYNISEKEILEDVINEFEIKFQGFYAKELTGQVLYSVIGNLDNRKGLFQGITYGGRKKWFVRCTNAEFLEFQAKYKFYRYHFIEDIELFYSAFIDRNDIYPSSDKCKASNKTSLTDKDIKAILLSQRLDKHQYYQQVELKGEK</sequence>
<dbReference type="EMBL" id="BK014748">
    <property type="protein sequence ID" value="DAD73916.1"/>
    <property type="molecule type" value="Genomic_DNA"/>
</dbReference>
<evidence type="ECO:0008006" key="2">
    <source>
        <dbReference type="Google" id="ProtNLM"/>
    </source>
</evidence>
<organism evidence="1">
    <name type="scientific">Siphoviridae sp. ctFn287</name>
    <dbReference type="NCBI Taxonomy" id="2826215"/>
    <lineage>
        <taxon>Viruses</taxon>
        <taxon>Duplodnaviria</taxon>
        <taxon>Heunggongvirae</taxon>
        <taxon>Uroviricota</taxon>
        <taxon>Caudoviricetes</taxon>
    </lineage>
</organism>
<proteinExistence type="predicted"/>
<evidence type="ECO:0000313" key="1">
    <source>
        <dbReference type="EMBL" id="DAD73916.1"/>
    </source>
</evidence>
<accession>A0A8S5LVB1</accession>
<name>A0A8S5LVB1_9CAUD</name>
<protein>
    <recommendedName>
        <fullName evidence="2">DUF2786 domain-containing protein</fullName>
    </recommendedName>
</protein>